<feature type="region of interest" description="Disordered" evidence="1">
    <location>
        <begin position="107"/>
        <end position="127"/>
    </location>
</feature>
<sequence>MPDLATAAAAAGAKPFFKLAFKYRPGRMMKEARKAENKVTDILFDRTCLIPDHVYAALMLRRAECDAARTEAEHASYRTNGIRMYVEIVYTYYRTAKGLLEATESASSQAAREHGPEGVRNAAARAPRNPRQIHGEVVQVTLDNVPLHPGQNTLQLPFTSDMAQLCEVTIRAKSVVPISEITASAAADPFQGDSGNQSDENGEAPVSATISLTSDAGGSDRDGVDSQGGDISMSLELSNLGKKRHRRTGPSISIEMDLGDIANTDDYDL</sequence>
<dbReference type="OrthoDB" id="2758367at2759"/>
<protein>
    <submittedName>
        <fullName evidence="2">Uncharacterized protein</fullName>
    </submittedName>
</protein>
<evidence type="ECO:0000256" key="1">
    <source>
        <dbReference type="SAM" id="MobiDB-lite"/>
    </source>
</evidence>
<evidence type="ECO:0000313" key="3">
    <source>
        <dbReference type="Proteomes" id="UP000313359"/>
    </source>
</evidence>
<gene>
    <name evidence="2" type="ORF">L227DRAFT_602371</name>
</gene>
<name>A0A5C2S1T0_9APHY</name>
<dbReference type="EMBL" id="ML122280">
    <property type="protein sequence ID" value="RPD57475.1"/>
    <property type="molecule type" value="Genomic_DNA"/>
</dbReference>
<dbReference type="Proteomes" id="UP000313359">
    <property type="component" value="Unassembled WGS sequence"/>
</dbReference>
<feature type="region of interest" description="Disordered" evidence="1">
    <location>
        <begin position="211"/>
        <end position="269"/>
    </location>
</feature>
<accession>A0A5C2S1T0</accession>
<proteinExistence type="predicted"/>
<keyword evidence="3" id="KW-1185">Reference proteome</keyword>
<evidence type="ECO:0000313" key="2">
    <source>
        <dbReference type="EMBL" id="RPD57475.1"/>
    </source>
</evidence>
<reference evidence="2" key="1">
    <citation type="journal article" date="2018" name="Genome Biol. Evol.">
        <title>Genomics and development of Lentinus tigrinus, a white-rot wood-decaying mushroom with dimorphic fruiting bodies.</title>
        <authorList>
            <person name="Wu B."/>
            <person name="Xu Z."/>
            <person name="Knudson A."/>
            <person name="Carlson A."/>
            <person name="Chen N."/>
            <person name="Kovaka S."/>
            <person name="LaButti K."/>
            <person name="Lipzen A."/>
            <person name="Pennachio C."/>
            <person name="Riley R."/>
            <person name="Schakwitz W."/>
            <person name="Umezawa K."/>
            <person name="Ohm R.A."/>
            <person name="Grigoriev I.V."/>
            <person name="Nagy L.G."/>
            <person name="Gibbons J."/>
            <person name="Hibbett D."/>
        </authorList>
    </citation>
    <scope>NUCLEOTIDE SEQUENCE [LARGE SCALE GENOMIC DNA]</scope>
    <source>
        <strain evidence="2">ALCF2SS1-6</strain>
    </source>
</reference>
<organism evidence="2 3">
    <name type="scientific">Lentinus tigrinus ALCF2SS1-6</name>
    <dbReference type="NCBI Taxonomy" id="1328759"/>
    <lineage>
        <taxon>Eukaryota</taxon>
        <taxon>Fungi</taxon>
        <taxon>Dikarya</taxon>
        <taxon>Basidiomycota</taxon>
        <taxon>Agaricomycotina</taxon>
        <taxon>Agaricomycetes</taxon>
        <taxon>Polyporales</taxon>
        <taxon>Polyporaceae</taxon>
        <taxon>Lentinus</taxon>
    </lineage>
</organism>
<dbReference type="AlphaFoldDB" id="A0A5C2S1T0"/>